<dbReference type="Gene3D" id="1.10.1330.10">
    <property type="entry name" value="Dockerin domain"/>
    <property type="match status" value="1"/>
</dbReference>
<keyword evidence="2" id="KW-1133">Transmembrane helix</keyword>
<evidence type="ECO:0000256" key="1">
    <source>
        <dbReference type="SAM" id="MobiDB-lite"/>
    </source>
</evidence>
<dbReference type="STRING" id="937775.Metlim_1823"/>
<keyword evidence="2" id="KW-0812">Transmembrane</keyword>
<protein>
    <recommendedName>
        <fullName evidence="5">Dockerin domain-containing protein</fullName>
    </recommendedName>
</protein>
<sequence>MDERRRNNCSTELNQENQVQDIQNKSGKNRLSEKRWKNMAELTKYGISGIILAVGMILSCGIAGAASVDGAESSSIPTFPCEYSGSVTIGDIPAPSGTIIRAFIGEEEAGRITVTDAGIYGGTGLFDDRLLVEGDADTVSQEITFKIWSNDVSDTLVYQPGDSRTFDLHIAELEGDFNTNAFVDIGDVSKVAYMVADKTEPEISADFNGNGVVDIGDASKIAYFLVRNVEFL</sequence>
<dbReference type="EMBL" id="CM001436">
    <property type="protein sequence ID" value="EHQ35924.1"/>
    <property type="molecule type" value="Genomic_DNA"/>
</dbReference>
<feature type="transmembrane region" description="Helical" evidence="2">
    <location>
        <begin position="45"/>
        <end position="66"/>
    </location>
</feature>
<dbReference type="InterPro" id="IPR036439">
    <property type="entry name" value="Dockerin_dom_sf"/>
</dbReference>
<dbReference type="InParanoid" id="H1YXS5"/>
<dbReference type="AlphaFoldDB" id="H1YXS5"/>
<accession>H1YXS5</accession>
<evidence type="ECO:0008006" key="5">
    <source>
        <dbReference type="Google" id="ProtNLM"/>
    </source>
</evidence>
<reference evidence="3 4" key="1">
    <citation type="submission" date="2011-10" db="EMBL/GenBank/DDBJ databases">
        <title>The Improved High-Quality Draft genome of Methanoplanus limicola DSM 2279.</title>
        <authorList>
            <consortium name="US DOE Joint Genome Institute (JGI-PGF)"/>
            <person name="Lucas S."/>
            <person name="Copeland A."/>
            <person name="Lapidus A."/>
            <person name="Glavina del Rio T."/>
            <person name="Dalin E."/>
            <person name="Tice H."/>
            <person name="Bruce D."/>
            <person name="Goodwin L."/>
            <person name="Pitluck S."/>
            <person name="Peters L."/>
            <person name="Mikhailova N."/>
            <person name="Lu M."/>
            <person name="Kyrpides N."/>
            <person name="Mavromatis K."/>
            <person name="Ivanova N."/>
            <person name="Markowitz V."/>
            <person name="Cheng J.-F."/>
            <person name="Hugenholtz P."/>
            <person name="Woyke T."/>
            <person name="Wu D."/>
            <person name="Wirth R."/>
            <person name="Brambilla E.-M."/>
            <person name="Klenk H.-P."/>
            <person name="Eisen J.A."/>
        </authorList>
    </citation>
    <scope>NUCLEOTIDE SEQUENCE [LARGE SCALE GENOMIC DNA]</scope>
    <source>
        <strain evidence="3 4">DSM 2279</strain>
    </source>
</reference>
<evidence type="ECO:0000313" key="4">
    <source>
        <dbReference type="Proteomes" id="UP000005741"/>
    </source>
</evidence>
<dbReference type="Proteomes" id="UP000005741">
    <property type="component" value="Chromosome"/>
</dbReference>
<keyword evidence="4" id="KW-1185">Reference proteome</keyword>
<dbReference type="SUPFAM" id="SSF63446">
    <property type="entry name" value="Type I dockerin domain"/>
    <property type="match status" value="1"/>
</dbReference>
<name>H1YXS5_9EURY</name>
<feature type="compositionally biased region" description="Polar residues" evidence="1">
    <location>
        <begin position="8"/>
        <end position="26"/>
    </location>
</feature>
<proteinExistence type="predicted"/>
<dbReference type="GO" id="GO:0000272">
    <property type="term" value="P:polysaccharide catabolic process"/>
    <property type="evidence" value="ECO:0007669"/>
    <property type="project" value="InterPro"/>
</dbReference>
<evidence type="ECO:0000313" key="3">
    <source>
        <dbReference type="EMBL" id="EHQ35924.1"/>
    </source>
</evidence>
<keyword evidence="2" id="KW-0472">Membrane</keyword>
<dbReference type="HOGENOM" id="CLU_104050_0_0_2"/>
<feature type="region of interest" description="Disordered" evidence="1">
    <location>
        <begin position="1"/>
        <end position="30"/>
    </location>
</feature>
<evidence type="ECO:0000256" key="2">
    <source>
        <dbReference type="SAM" id="Phobius"/>
    </source>
</evidence>
<gene>
    <name evidence="3" type="ORF">Metlim_1823</name>
</gene>
<organism evidence="3 4">
    <name type="scientific">Methanoplanus limicola DSM 2279</name>
    <dbReference type="NCBI Taxonomy" id="937775"/>
    <lineage>
        <taxon>Archaea</taxon>
        <taxon>Methanobacteriati</taxon>
        <taxon>Methanobacteriota</taxon>
        <taxon>Stenosarchaea group</taxon>
        <taxon>Methanomicrobia</taxon>
        <taxon>Methanomicrobiales</taxon>
        <taxon>Methanomicrobiaceae</taxon>
        <taxon>Methanoplanus</taxon>
    </lineage>
</organism>